<gene>
    <name evidence="7" type="ORF">SAMN05216282_10765</name>
</gene>
<reference evidence="7 8" key="1">
    <citation type="submission" date="2016-10" db="EMBL/GenBank/DDBJ databases">
        <authorList>
            <person name="de Groot N.N."/>
        </authorList>
    </citation>
    <scope>NUCLEOTIDE SEQUENCE [LARGE SCALE GENOMIC DNA]</scope>
    <source>
        <strain evidence="7 8">CGMCC 1.5382</strain>
    </source>
</reference>
<keyword evidence="3" id="KW-0328">Glycosyltransferase</keyword>
<sequence length="637" mass="71837">MTDWTTIQNVVFPLENDPDVLSLYLDADTWARFGDTETRVSDNAHIDDLISRESIRIGATARVSFASYFNAFPASYWQHWTTVRSIRLNLQTEGAGTLMIYRSTAHGIAQRVESHALAGTMSTSVDLPVVTFGDGGWYWFDIVAGTEPLVLRGGSWATPDEPARTGKVCLGITTFNKPDYCVETLDALAGSGALLGEIDRVFLVDQGNDKVKAQGAYPAVAARLGDQLQVIEQPNLGGSGGFARSMAETLDRPESDFVLLLDDDVKVEPESIFRALQFGRFSRRPVLVGGHMFDLLDRPVLHAFAETVDLKPFVWHSEPHDKVPHDFRFSNLRQTRWMHARMDADYNGWWFCLIPTEALRSVGLSLPAFIKWDDAEYCLRAGAAGFATVSLPGAALWHVSWLDKDDSIDWQAYFHARNRFVAALLHSPFKGGGDLLRDSRIWDIKHLLSMQYYPVALRQQALRDVLSGPAHMHATLPTKLAELRAQAADFREKRVLKSDAETPVTNEGKRVYPIPAGTQQARGPRGLALILFTAQMVARHWLVKPAAANVERPQVELSKRDGVWFRLPYFDSALVSTADGAGKTWYSRDRRQFRRMLRESWRLHREIGRRWPELARQYRDALPEITSVKEWDKTLGR</sequence>
<organism evidence="7 8">
    <name type="scientific">Cryobacterium psychrotolerans</name>
    <dbReference type="NCBI Taxonomy" id="386301"/>
    <lineage>
        <taxon>Bacteria</taxon>
        <taxon>Bacillati</taxon>
        <taxon>Actinomycetota</taxon>
        <taxon>Actinomycetes</taxon>
        <taxon>Micrococcales</taxon>
        <taxon>Microbacteriaceae</taxon>
        <taxon>Cryobacterium</taxon>
    </lineage>
</organism>
<dbReference type="Pfam" id="PF13641">
    <property type="entry name" value="Glyco_tranf_2_3"/>
    <property type="match status" value="1"/>
</dbReference>
<accession>A0A1G9CI63</accession>
<evidence type="ECO:0000256" key="2">
    <source>
        <dbReference type="ARBA" id="ARBA00006739"/>
    </source>
</evidence>
<evidence type="ECO:0000256" key="1">
    <source>
        <dbReference type="ARBA" id="ARBA00004776"/>
    </source>
</evidence>
<dbReference type="AlphaFoldDB" id="A0A1G9CI63"/>
<dbReference type="GO" id="GO:0016757">
    <property type="term" value="F:glycosyltransferase activity"/>
    <property type="evidence" value="ECO:0007669"/>
    <property type="project" value="UniProtKB-KW"/>
</dbReference>
<dbReference type="Pfam" id="PF17994">
    <property type="entry name" value="Glft2_N"/>
    <property type="match status" value="1"/>
</dbReference>
<protein>
    <submittedName>
        <fullName evidence="7">Galactofuranosylgalactofuranosylrhamnosyl-N-acetylglucosaminyl-diphospho-decaprenol beta-1,5/1,6-galactofuranosyltransferase</fullName>
    </submittedName>
</protein>
<dbReference type="OrthoDB" id="3225550at2"/>
<dbReference type="InterPro" id="IPR029044">
    <property type="entry name" value="Nucleotide-diphossugar_trans"/>
</dbReference>
<evidence type="ECO:0000313" key="7">
    <source>
        <dbReference type="EMBL" id="SDK51328.1"/>
    </source>
</evidence>
<dbReference type="Gene3D" id="3.90.550.60">
    <property type="match status" value="1"/>
</dbReference>
<comment type="pathway">
    <text evidence="1">Cell wall biogenesis; cell wall polysaccharide biosynthesis.</text>
</comment>
<evidence type="ECO:0000259" key="6">
    <source>
        <dbReference type="Pfam" id="PF19320"/>
    </source>
</evidence>
<comment type="similarity">
    <text evidence="2">Belongs to the glycosyltransferase 2 family.</text>
</comment>
<keyword evidence="8" id="KW-1185">Reference proteome</keyword>
<dbReference type="Proteomes" id="UP000198701">
    <property type="component" value="Unassembled WGS sequence"/>
</dbReference>
<feature type="domain" description="Galactofuranosyltransferase GlfT2 N-terminal" evidence="5">
    <location>
        <begin position="7"/>
        <end position="159"/>
    </location>
</feature>
<evidence type="ECO:0000259" key="5">
    <source>
        <dbReference type="Pfam" id="PF17994"/>
    </source>
</evidence>
<dbReference type="PANTHER" id="PTHR43179">
    <property type="entry name" value="RHAMNOSYLTRANSFERASE WBBL"/>
    <property type="match status" value="1"/>
</dbReference>
<dbReference type="PANTHER" id="PTHR43179:SF12">
    <property type="entry name" value="GALACTOFURANOSYLTRANSFERASE GLFT2"/>
    <property type="match status" value="1"/>
</dbReference>
<proteinExistence type="inferred from homology"/>
<dbReference type="SUPFAM" id="SSF53448">
    <property type="entry name" value="Nucleotide-diphospho-sugar transferases"/>
    <property type="match status" value="1"/>
</dbReference>
<evidence type="ECO:0000256" key="3">
    <source>
        <dbReference type="ARBA" id="ARBA00022676"/>
    </source>
</evidence>
<dbReference type="Pfam" id="PF19320">
    <property type="entry name" value="GlfT2_domain3"/>
    <property type="match status" value="1"/>
</dbReference>
<dbReference type="STRING" id="386301.SAMN05216282_10765"/>
<evidence type="ECO:0000313" key="8">
    <source>
        <dbReference type="Proteomes" id="UP000198701"/>
    </source>
</evidence>
<name>A0A1G9CI63_9MICO</name>
<dbReference type="InterPro" id="IPR045699">
    <property type="entry name" value="GlfT2_C"/>
</dbReference>
<dbReference type="InterPro" id="IPR040492">
    <property type="entry name" value="GlfT2_N"/>
</dbReference>
<feature type="domain" description="Galactofuranosyltransferase-2 C-terminal" evidence="6">
    <location>
        <begin position="436"/>
        <end position="635"/>
    </location>
</feature>
<dbReference type="EMBL" id="FNFU01000007">
    <property type="protein sequence ID" value="SDK51328.1"/>
    <property type="molecule type" value="Genomic_DNA"/>
</dbReference>
<keyword evidence="4 7" id="KW-0808">Transferase</keyword>
<evidence type="ECO:0000256" key="4">
    <source>
        <dbReference type="ARBA" id="ARBA00022679"/>
    </source>
</evidence>
<dbReference type="RefSeq" id="WP_092323103.1">
    <property type="nucleotide sequence ID" value="NZ_FNFU01000007.1"/>
</dbReference>